<gene>
    <name evidence="1" type="ORF">CSSPJE1EN2_LOCUS21689</name>
</gene>
<dbReference type="EMBL" id="OZ023708">
    <property type="protein sequence ID" value="CAK9880200.1"/>
    <property type="molecule type" value="Genomic_DNA"/>
</dbReference>
<accession>A0ABP1BV28</accession>
<sequence length="151" mass="16260">MPFLRTRVSQTLICRVEWSAASLGTRARLQVFSPLHLFLESAIILDLILSDALWLYAPFGPALLGGAKALGFSDADSGGFEDVAPHDRAHPSAMCTVIAVDFNNDNSMIWMQDGPGNWVECEIGDVKEPKGLRTGAAVADIDGDGCLELLK</sequence>
<dbReference type="InterPro" id="IPR028994">
    <property type="entry name" value="Integrin_alpha_N"/>
</dbReference>
<dbReference type="SUPFAM" id="SSF69318">
    <property type="entry name" value="Integrin alpha N-terminal domain"/>
    <property type="match status" value="1"/>
</dbReference>
<reference evidence="1" key="1">
    <citation type="submission" date="2024-03" db="EMBL/GenBank/DDBJ databases">
        <authorList>
            <consortium name="ELIXIR-Norway"/>
            <consortium name="Elixir Norway"/>
        </authorList>
    </citation>
    <scope>NUCLEOTIDE SEQUENCE</scope>
</reference>
<protein>
    <submittedName>
        <fullName evidence="1">Uncharacterized protein</fullName>
    </submittedName>
</protein>
<keyword evidence="2" id="KW-1185">Reference proteome</keyword>
<name>A0ABP1BV28_9BRYO</name>
<proteinExistence type="predicted"/>
<organism evidence="1 2">
    <name type="scientific">Sphagnum jensenii</name>
    <dbReference type="NCBI Taxonomy" id="128206"/>
    <lineage>
        <taxon>Eukaryota</taxon>
        <taxon>Viridiplantae</taxon>
        <taxon>Streptophyta</taxon>
        <taxon>Embryophyta</taxon>
        <taxon>Bryophyta</taxon>
        <taxon>Sphagnophytina</taxon>
        <taxon>Sphagnopsida</taxon>
        <taxon>Sphagnales</taxon>
        <taxon>Sphagnaceae</taxon>
        <taxon>Sphagnum</taxon>
    </lineage>
</organism>
<evidence type="ECO:0000313" key="1">
    <source>
        <dbReference type="EMBL" id="CAK9880200.1"/>
    </source>
</evidence>
<evidence type="ECO:0000313" key="2">
    <source>
        <dbReference type="Proteomes" id="UP001497522"/>
    </source>
</evidence>
<dbReference type="Proteomes" id="UP001497522">
    <property type="component" value="Chromosome 7"/>
</dbReference>